<dbReference type="PRINTS" id="PR00039">
    <property type="entry name" value="HTHLYSR"/>
</dbReference>
<dbReference type="PATRIC" id="fig|1042209.11.peg.3288"/>
<keyword evidence="3" id="KW-0238">DNA-binding</keyword>
<comment type="similarity">
    <text evidence="1">Belongs to the LysR transcriptional regulatory family.</text>
</comment>
<dbReference type="PANTHER" id="PTHR30579:SF8">
    <property type="entry name" value="HTH-TYPE TRANSCRIPTIONAL REGULATOR HDFR"/>
    <property type="match status" value="1"/>
</dbReference>
<dbReference type="GO" id="GO:0003700">
    <property type="term" value="F:DNA-binding transcription factor activity"/>
    <property type="evidence" value="ECO:0007669"/>
    <property type="project" value="InterPro"/>
</dbReference>
<dbReference type="OrthoDB" id="9786526at2"/>
<protein>
    <submittedName>
        <fullName evidence="6">LysR family transcriptional regulator</fullName>
    </submittedName>
</protein>
<dbReference type="InterPro" id="IPR000847">
    <property type="entry name" value="LysR_HTH_N"/>
</dbReference>
<dbReference type="Proteomes" id="UP000022611">
    <property type="component" value="Unassembled WGS sequence"/>
</dbReference>
<dbReference type="Gene3D" id="3.40.190.290">
    <property type="match status" value="1"/>
</dbReference>
<dbReference type="SUPFAM" id="SSF53850">
    <property type="entry name" value="Periplasmic binding protein-like II"/>
    <property type="match status" value="1"/>
</dbReference>
<dbReference type="GO" id="GO:0003677">
    <property type="term" value="F:DNA binding"/>
    <property type="evidence" value="ECO:0007669"/>
    <property type="project" value="UniProtKB-KW"/>
</dbReference>
<dbReference type="PANTHER" id="PTHR30579">
    <property type="entry name" value="TRANSCRIPTIONAL REGULATOR"/>
    <property type="match status" value="1"/>
</dbReference>
<dbReference type="InterPro" id="IPR050176">
    <property type="entry name" value="LTTR"/>
</dbReference>
<keyword evidence="2" id="KW-0805">Transcription regulation</keyword>
<dbReference type="HOGENOM" id="CLU_039613_8_1_6"/>
<dbReference type="InterPro" id="IPR005119">
    <property type="entry name" value="LysR_subst-bd"/>
</dbReference>
<evidence type="ECO:0000259" key="5">
    <source>
        <dbReference type="PROSITE" id="PS50931"/>
    </source>
</evidence>
<dbReference type="FunFam" id="1.10.10.10:FF:000001">
    <property type="entry name" value="LysR family transcriptional regulator"/>
    <property type="match status" value="1"/>
</dbReference>
<dbReference type="SUPFAM" id="SSF46785">
    <property type="entry name" value="Winged helix' DNA-binding domain"/>
    <property type="match status" value="1"/>
</dbReference>
<dbReference type="EMBL" id="AFOY02000015">
    <property type="protein sequence ID" value="EXF92992.1"/>
    <property type="molecule type" value="Genomic_DNA"/>
</dbReference>
<dbReference type="AlphaFoldDB" id="A0A010T6A5"/>
<accession>A0A010T6A5</accession>
<dbReference type="Pfam" id="PF00126">
    <property type="entry name" value="HTH_1"/>
    <property type="match status" value="1"/>
</dbReference>
<reference evidence="6 7" key="1">
    <citation type="journal article" date="2011" name="J. Bacteriol.">
        <title>Draft genome sequence of the polycyclic aromatic hydrocarbon-degrading, genetically engineered bioluminescent bioreporter Pseudomonas fluorescens HK44.</title>
        <authorList>
            <person name="Chauhan A."/>
            <person name="Layton A.C."/>
            <person name="Williams D.E."/>
            <person name="Smartt A.E."/>
            <person name="Ripp S."/>
            <person name="Karpinets T.V."/>
            <person name="Brown S.D."/>
            <person name="Sayler G.S."/>
        </authorList>
    </citation>
    <scope>NUCLEOTIDE SEQUENCE [LARGE SCALE GENOMIC DNA]</scope>
    <source>
        <strain evidence="6 7">HK44</strain>
    </source>
</reference>
<evidence type="ECO:0000256" key="3">
    <source>
        <dbReference type="ARBA" id="ARBA00023125"/>
    </source>
</evidence>
<proteinExistence type="inferred from homology"/>
<dbReference type="Gene3D" id="1.10.10.10">
    <property type="entry name" value="Winged helix-like DNA-binding domain superfamily/Winged helix DNA-binding domain"/>
    <property type="match status" value="1"/>
</dbReference>
<evidence type="ECO:0000256" key="1">
    <source>
        <dbReference type="ARBA" id="ARBA00009437"/>
    </source>
</evidence>
<comment type="caution">
    <text evidence="6">The sequence shown here is derived from an EMBL/GenBank/DDBJ whole genome shotgun (WGS) entry which is preliminary data.</text>
</comment>
<keyword evidence="4" id="KW-0804">Transcription</keyword>
<dbReference type="RefSeq" id="WP_019690785.1">
    <property type="nucleotide sequence ID" value="NZ_AFOY02000015.1"/>
</dbReference>
<dbReference type="Pfam" id="PF03466">
    <property type="entry name" value="LysR_substrate"/>
    <property type="match status" value="1"/>
</dbReference>
<evidence type="ECO:0000256" key="4">
    <source>
        <dbReference type="ARBA" id="ARBA00023163"/>
    </source>
</evidence>
<dbReference type="InterPro" id="IPR036388">
    <property type="entry name" value="WH-like_DNA-bd_sf"/>
</dbReference>
<evidence type="ECO:0000256" key="2">
    <source>
        <dbReference type="ARBA" id="ARBA00023015"/>
    </source>
</evidence>
<sequence length="287" mass="32619">MDIDLARTFLEIVRCGSLAAAADKLHVTQTAITARVQKLESQLASTLFVRNRAGARLTADGEAFVVYANQLVQTWEAARRDLPLPEGYRNVLHIGGEVSLCNPLMLSWARELREKIPSHALRTEIRDGENLLRQLELGVLDAALVFQPEYWPQLQVEQLLEEKLILVRLPSSPEPYVYIDWGKEFRRQHDAALPDKAKAAVSFNLGPLALQYILQNGGTGYFRTRVVQTYLDSGVLERVPKAPEFSYPTFLVYSRDRDSAVLQQAFELLRELVKTDSDWSQRWDPLI</sequence>
<evidence type="ECO:0000313" key="6">
    <source>
        <dbReference type="EMBL" id="EXF92992.1"/>
    </source>
</evidence>
<gene>
    <name evidence="6" type="ORF">HK44_004655</name>
</gene>
<dbReference type="eggNOG" id="COG0583">
    <property type="taxonomic scope" value="Bacteria"/>
</dbReference>
<organism evidence="6 7">
    <name type="scientific">Pseudomonas fluorescens HK44</name>
    <dbReference type="NCBI Taxonomy" id="1042209"/>
    <lineage>
        <taxon>Bacteria</taxon>
        <taxon>Pseudomonadati</taxon>
        <taxon>Pseudomonadota</taxon>
        <taxon>Gammaproteobacteria</taxon>
        <taxon>Pseudomonadales</taxon>
        <taxon>Pseudomonadaceae</taxon>
        <taxon>Pseudomonas</taxon>
    </lineage>
</organism>
<evidence type="ECO:0000313" key="7">
    <source>
        <dbReference type="Proteomes" id="UP000022611"/>
    </source>
</evidence>
<feature type="domain" description="HTH lysR-type" evidence="5">
    <location>
        <begin position="1"/>
        <end position="58"/>
    </location>
</feature>
<dbReference type="PROSITE" id="PS50931">
    <property type="entry name" value="HTH_LYSR"/>
    <property type="match status" value="1"/>
</dbReference>
<dbReference type="InterPro" id="IPR036390">
    <property type="entry name" value="WH_DNA-bd_sf"/>
</dbReference>
<name>A0A010T6A5_PSEFL</name>